<dbReference type="Proteomes" id="UP000579523">
    <property type="component" value="Unassembled WGS sequence"/>
</dbReference>
<proteinExistence type="predicted"/>
<accession>A0A7W7PYS9</accession>
<dbReference type="EMBL" id="JACHJI010000040">
    <property type="protein sequence ID" value="MBB4903698.1"/>
    <property type="molecule type" value="Genomic_DNA"/>
</dbReference>
<gene>
    <name evidence="2" type="ORF">FHS37_007795</name>
</gene>
<dbReference type="AlphaFoldDB" id="A0A7W7PYS9"/>
<protein>
    <submittedName>
        <fullName evidence="2">Uncharacterized protein</fullName>
    </submittedName>
</protein>
<reference evidence="2 3" key="1">
    <citation type="submission" date="2020-08" db="EMBL/GenBank/DDBJ databases">
        <title>Genomic Encyclopedia of Type Strains, Phase III (KMG-III): the genomes of soil and plant-associated and newly described type strains.</title>
        <authorList>
            <person name="Whitman W."/>
        </authorList>
    </citation>
    <scope>NUCLEOTIDE SEQUENCE [LARGE SCALE GENOMIC DNA]</scope>
    <source>
        <strain evidence="2 3">CECT 3273</strain>
    </source>
</reference>
<keyword evidence="3" id="KW-1185">Reference proteome</keyword>
<evidence type="ECO:0000313" key="2">
    <source>
        <dbReference type="EMBL" id="MBB4903698.1"/>
    </source>
</evidence>
<name>A0A7W7PYS9_9ACTN</name>
<organism evidence="2 3">
    <name type="scientific">Streptomyces griseomycini</name>
    <dbReference type="NCBI Taxonomy" id="66895"/>
    <lineage>
        <taxon>Bacteria</taxon>
        <taxon>Bacillati</taxon>
        <taxon>Actinomycetota</taxon>
        <taxon>Actinomycetes</taxon>
        <taxon>Kitasatosporales</taxon>
        <taxon>Streptomycetaceae</taxon>
        <taxon>Streptomyces</taxon>
    </lineage>
</organism>
<keyword evidence="1" id="KW-0812">Transmembrane</keyword>
<feature type="transmembrane region" description="Helical" evidence="1">
    <location>
        <begin position="129"/>
        <end position="153"/>
    </location>
</feature>
<evidence type="ECO:0000313" key="3">
    <source>
        <dbReference type="Proteomes" id="UP000579523"/>
    </source>
</evidence>
<feature type="transmembrane region" description="Helical" evidence="1">
    <location>
        <begin position="68"/>
        <end position="86"/>
    </location>
</feature>
<evidence type="ECO:0000256" key="1">
    <source>
        <dbReference type="SAM" id="Phobius"/>
    </source>
</evidence>
<comment type="caution">
    <text evidence="2">The sequence shown here is derived from an EMBL/GenBank/DDBJ whole genome shotgun (WGS) entry which is preliminary data.</text>
</comment>
<sequence>MAKENSGYLPHPYEQLAAAYINSGHDVAAREVLLAKCRRQRAIRPPALRLWGYIQDWTVGYGYRPARAAGWLTLLLVTATVVFAAHQPPAAKPAEAPPFNAFLFVLDLLLPVVSFGQEQAFHPHGWQPWLAAGLIAAGWILATTIAAGLTRILSRR</sequence>
<keyword evidence="1" id="KW-1133">Transmembrane helix</keyword>
<keyword evidence="1" id="KW-0472">Membrane</keyword>
<dbReference type="RefSeq" id="WP_184829893.1">
    <property type="nucleotide sequence ID" value="NZ_BMTK01000066.1"/>
</dbReference>